<protein>
    <submittedName>
        <fullName evidence="1">Uncharacterized protein</fullName>
    </submittedName>
</protein>
<sequence>MIPRSIAEERATQRCEQLRRTNPGFDHGAELDFLIAFARARDDAVRGFDHERRWLGLEREGRTAAMAGFIEGLASTRLPDHRPGADR</sequence>
<comment type="caution">
    <text evidence="1">The sequence shown here is derived from an EMBL/GenBank/DDBJ whole genome shotgun (WGS) entry which is preliminary data.</text>
</comment>
<evidence type="ECO:0000313" key="1">
    <source>
        <dbReference type="EMBL" id="GAA2107577.1"/>
    </source>
</evidence>
<keyword evidence="2" id="KW-1185">Reference proteome</keyword>
<dbReference type="EMBL" id="BAAAPF010000003">
    <property type="protein sequence ID" value="GAA2107577.1"/>
    <property type="molecule type" value="Genomic_DNA"/>
</dbReference>
<accession>A0ABN2X9Y5</accession>
<dbReference type="RefSeq" id="WP_344286964.1">
    <property type="nucleotide sequence ID" value="NZ_BAAAPF010000003.1"/>
</dbReference>
<organism evidence="1 2">
    <name type="scientific">Streptomyces synnematoformans</name>
    <dbReference type="NCBI Taxonomy" id="415721"/>
    <lineage>
        <taxon>Bacteria</taxon>
        <taxon>Bacillati</taxon>
        <taxon>Actinomycetota</taxon>
        <taxon>Actinomycetes</taxon>
        <taxon>Kitasatosporales</taxon>
        <taxon>Streptomycetaceae</taxon>
        <taxon>Streptomyces</taxon>
    </lineage>
</organism>
<proteinExistence type="predicted"/>
<dbReference type="Proteomes" id="UP001500443">
    <property type="component" value="Unassembled WGS sequence"/>
</dbReference>
<reference evidence="1 2" key="1">
    <citation type="journal article" date="2019" name="Int. J. Syst. Evol. Microbiol.">
        <title>The Global Catalogue of Microorganisms (GCM) 10K type strain sequencing project: providing services to taxonomists for standard genome sequencing and annotation.</title>
        <authorList>
            <consortium name="The Broad Institute Genomics Platform"/>
            <consortium name="The Broad Institute Genome Sequencing Center for Infectious Disease"/>
            <person name="Wu L."/>
            <person name="Ma J."/>
        </authorList>
    </citation>
    <scope>NUCLEOTIDE SEQUENCE [LARGE SCALE GENOMIC DNA]</scope>
    <source>
        <strain evidence="1 2">JCM 15481</strain>
    </source>
</reference>
<gene>
    <name evidence="1" type="ORF">GCM10009802_02770</name>
</gene>
<evidence type="ECO:0000313" key="2">
    <source>
        <dbReference type="Proteomes" id="UP001500443"/>
    </source>
</evidence>
<name>A0ABN2X9Y5_9ACTN</name>